<feature type="region of interest" description="Disordered" evidence="1">
    <location>
        <begin position="904"/>
        <end position="924"/>
    </location>
</feature>
<keyword evidence="3" id="KW-1185">Reference proteome</keyword>
<gene>
    <name evidence="2" type="ORF">GCM10009019_15480</name>
</gene>
<evidence type="ECO:0000256" key="1">
    <source>
        <dbReference type="SAM" id="MobiDB-lite"/>
    </source>
</evidence>
<comment type="caution">
    <text evidence="2">The sequence shown here is derived from an EMBL/GenBank/DDBJ whole genome shotgun (WGS) entry which is preliminary data.</text>
</comment>
<dbReference type="InterPro" id="IPR055710">
    <property type="entry name" value="DUF7286"/>
</dbReference>
<dbReference type="AlphaFoldDB" id="A0AAV3T1P8"/>
<evidence type="ECO:0000313" key="3">
    <source>
        <dbReference type="Proteomes" id="UP001500194"/>
    </source>
</evidence>
<dbReference type="Proteomes" id="UP001500194">
    <property type="component" value="Unassembled WGS sequence"/>
</dbReference>
<dbReference type="RefSeq" id="WP_227260768.1">
    <property type="nucleotide sequence ID" value="NZ_BAAADU010000002.1"/>
</dbReference>
<name>A0AAV3T1P8_9EURY</name>
<proteinExistence type="predicted"/>
<dbReference type="GeneID" id="68573775"/>
<dbReference type="Pfam" id="PF23957">
    <property type="entry name" value="DUF7286"/>
    <property type="match status" value="1"/>
</dbReference>
<sequence>MDDRGRVPFALVGVVLLVTATALGATLATRDTPAETNAADRAADRALTGARVALERATIEASAAAAANPVVAPADTPYGRVLRDDSAFRDALALRVYAAARAAFDDLDASHGAASARVSLDPLDTPRDARRAIRAVEFDELLPNRVRVTVRNATLAVTDHGESVGVRERAVSVVVDTPVLALHDRMASFAARLDRGVLRGYGLAREATLRLAPYTAARGLAQYAGAPIANVLANRHVEVAANDGLLAVQRATFGRASNASSDAVGRAYALTGVTDALAVTRASARERATRILDAVNVTPARPPPDPAASSSLTPAAAADTALLDALDGGLADALADAYRLDARRLVRVTRTDRRLDAATPPANWTRLATDTTTETTVASAPAASPGSFDVPGGFRALDSVSRRVTVTRTTRSSWTNGSAVRTLTDVERSAYRVSVALAARPAALDGVPTRPVDALSQRATDAVRRSLLPGGADALAARAATDDAGTRSATVRVSPPAALVERAARSLGRTRDRVANTSTTTRVSGAGVLASSPVAALADTLAADRDRLVAAPARYGSLAERALTAARARYLDSTLAAVRERADDAAGVRGALRDTVSRLGGWIPTGATTRETPETVVSDVDASPRYLSLVDAEALAARNVNVFTLPYGDAADAVADAAFDGGARAVRLATAADLLAVAGARTPDLGAAVRAETARVRERFAAALADRTGLDSDSAERVVSNAAARWRTDAARARAATNGSLAAAVVADSGSRGTERVALAAALRAESRALSRDGGGVDEDVVRAARERVRGELTDALGRASTERARRALGGRLAALPAGLPVVPLPGFWYATVNAWTVSVRGGYDRVAISGGALPPGFDAGAYEYVRENAAVSLDVDGDGRPDPLGRNTRVAFAFDTVVVAAVPPGPRGVGDTDGNADERSPGW</sequence>
<organism evidence="2 3">
    <name type="scientific">Salarchaeum japonicum</name>
    <dbReference type="NCBI Taxonomy" id="555573"/>
    <lineage>
        <taxon>Archaea</taxon>
        <taxon>Methanobacteriati</taxon>
        <taxon>Methanobacteriota</taxon>
        <taxon>Stenosarchaea group</taxon>
        <taxon>Halobacteria</taxon>
        <taxon>Halobacteriales</taxon>
        <taxon>Halobacteriaceae</taxon>
    </lineage>
</organism>
<dbReference type="EMBL" id="BAAADU010000002">
    <property type="protein sequence ID" value="GAA0653076.1"/>
    <property type="molecule type" value="Genomic_DNA"/>
</dbReference>
<evidence type="ECO:0000313" key="2">
    <source>
        <dbReference type="EMBL" id="GAA0653076.1"/>
    </source>
</evidence>
<accession>A0AAV3T1P8</accession>
<reference evidence="2 3" key="1">
    <citation type="journal article" date="2019" name="Int. J. Syst. Evol. Microbiol.">
        <title>The Global Catalogue of Microorganisms (GCM) 10K type strain sequencing project: providing services to taxonomists for standard genome sequencing and annotation.</title>
        <authorList>
            <consortium name="The Broad Institute Genomics Platform"/>
            <consortium name="The Broad Institute Genome Sequencing Center for Infectious Disease"/>
            <person name="Wu L."/>
            <person name="Ma J."/>
        </authorList>
    </citation>
    <scope>NUCLEOTIDE SEQUENCE [LARGE SCALE GENOMIC DNA]</scope>
    <source>
        <strain evidence="2 3">JCM 16327</strain>
    </source>
</reference>
<protein>
    <recommendedName>
        <fullName evidence="4">DUF4012 domain-containing protein</fullName>
    </recommendedName>
</protein>
<evidence type="ECO:0008006" key="4">
    <source>
        <dbReference type="Google" id="ProtNLM"/>
    </source>
</evidence>